<evidence type="ECO:0000313" key="2">
    <source>
        <dbReference type="EMBL" id="EZG56031.1"/>
    </source>
</evidence>
<feature type="region of interest" description="Disordered" evidence="1">
    <location>
        <begin position="239"/>
        <end position="268"/>
    </location>
</feature>
<dbReference type="EMBL" id="AFNH02000791">
    <property type="protein sequence ID" value="EZG56031.1"/>
    <property type="molecule type" value="Genomic_DNA"/>
</dbReference>
<protein>
    <submittedName>
        <fullName evidence="2">Uncharacterized protein</fullName>
    </submittedName>
</protein>
<dbReference type="GeneID" id="22913792"/>
<feature type="compositionally biased region" description="Polar residues" evidence="1">
    <location>
        <begin position="122"/>
        <end position="144"/>
    </location>
</feature>
<accession>A0A023B3Z0</accession>
<name>A0A023B3Z0_GRENI</name>
<evidence type="ECO:0000313" key="3">
    <source>
        <dbReference type="Proteomes" id="UP000019763"/>
    </source>
</evidence>
<keyword evidence="3" id="KW-1185">Reference proteome</keyword>
<dbReference type="RefSeq" id="XP_011131372.1">
    <property type="nucleotide sequence ID" value="XM_011133070.1"/>
</dbReference>
<proteinExistence type="predicted"/>
<gene>
    <name evidence="2" type="ORF">GNI_106260</name>
</gene>
<feature type="compositionally biased region" description="Basic and acidic residues" evidence="1">
    <location>
        <begin position="256"/>
        <end position="268"/>
    </location>
</feature>
<organism evidence="2 3">
    <name type="scientific">Gregarina niphandrodes</name>
    <name type="common">Septate eugregarine</name>
    <dbReference type="NCBI Taxonomy" id="110365"/>
    <lineage>
        <taxon>Eukaryota</taxon>
        <taxon>Sar</taxon>
        <taxon>Alveolata</taxon>
        <taxon>Apicomplexa</taxon>
        <taxon>Conoidasida</taxon>
        <taxon>Gregarinasina</taxon>
        <taxon>Eugregarinorida</taxon>
        <taxon>Gregarinidae</taxon>
        <taxon>Gregarina</taxon>
    </lineage>
</organism>
<evidence type="ECO:0000256" key="1">
    <source>
        <dbReference type="SAM" id="MobiDB-lite"/>
    </source>
</evidence>
<feature type="region of interest" description="Disordered" evidence="1">
    <location>
        <begin position="116"/>
        <end position="144"/>
    </location>
</feature>
<comment type="caution">
    <text evidence="2">The sequence shown here is derived from an EMBL/GenBank/DDBJ whole genome shotgun (WGS) entry which is preliminary data.</text>
</comment>
<dbReference type="Proteomes" id="UP000019763">
    <property type="component" value="Unassembled WGS sequence"/>
</dbReference>
<dbReference type="VEuPathDB" id="CryptoDB:GNI_106260"/>
<reference evidence="2" key="1">
    <citation type="submission" date="2013-12" db="EMBL/GenBank/DDBJ databases">
        <authorList>
            <person name="Omoto C.K."/>
            <person name="Sibley D."/>
            <person name="Venepally P."/>
            <person name="Hadjithomas M."/>
            <person name="Karamycheva S."/>
            <person name="Brunk B."/>
            <person name="Roos D."/>
            <person name="Caler E."/>
            <person name="Lorenzi H."/>
        </authorList>
    </citation>
    <scope>NUCLEOTIDE SEQUENCE</scope>
</reference>
<sequence length="268" mass="29998">MNGCISVAVEFADQAPLVAAAAAVVICQAGVFDALDRHFYAELEEKIFNQEVYAVNLDDWRRISAKCKPQDSVWPVPAYSFRRGEFWSNCKCCKLTLAEFTQRMLKGPSVIEKQSMGEEKSTINGKTTNSVDDGTTNSVDDGTTNCKTTNCRRMGGEKVVFPNKAIVSKRLNSISSEQLSELSIRRLRWYHKGRNLFTMPNAKLRNLRGTDASGTDEVYETGLLPEGLYVVLKARNTGPVRRGPRHQEPIGTQRPARLESREVVKNTF</sequence>
<dbReference type="AlphaFoldDB" id="A0A023B3Z0"/>